<proteinExistence type="predicted"/>
<organism evidence="2">
    <name type="scientific">viral metagenome</name>
    <dbReference type="NCBI Taxonomy" id="1070528"/>
    <lineage>
        <taxon>unclassified sequences</taxon>
        <taxon>metagenomes</taxon>
        <taxon>organismal metagenomes</taxon>
    </lineage>
</organism>
<dbReference type="EMBL" id="MN739735">
    <property type="protein sequence ID" value="QHT23854.1"/>
    <property type="molecule type" value="Genomic_DNA"/>
</dbReference>
<protein>
    <submittedName>
        <fullName evidence="2">Uncharacterized protein</fullName>
    </submittedName>
</protein>
<dbReference type="AlphaFoldDB" id="A0A6C0E480"/>
<dbReference type="InterPro" id="IPR043872">
    <property type="entry name" value="DUF5832"/>
</dbReference>
<keyword evidence="1" id="KW-0175">Coiled coil</keyword>
<accession>A0A6C0E480</accession>
<name>A0A6C0E480_9ZZZZ</name>
<evidence type="ECO:0000256" key="1">
    <source>
        <dbReference type="SAM" id="Coils"/>
    </source>
</evidence>
<dbReference type="Pfam" id="PF19150">
    <property type="entry name" value="DUF5832"/>
    <property type="match status" value="1"/>
</dbReference>
<reference evidence="2" key="1">
    <citation type="journal article" date="2020" name="Nature">
        <title>Giant virus diversity and host interactions through global metagenomics.</title>
        <authorList>
            <person name="Schulz F."/>
            <person name="Roux S."/>
            <person name="Paez-Espino D."/>
            <person name="Jungbluth S."/>
            <person name="Walsh D.A."/>
            <person name="Denef V.J."/>
            <person name="McMahon K.D."/>
            <person name="Konstantinidis K.T."/>
            <person name="Eloe-Fadrosh E.A."/>
            <person name="Kyrpides N.C."/>
            <person name="Woyke T."/>
        </authorList>
    </citation>
    <scope>NUCLEOTIDE SEQUENCE</scope>
    <source>
        <strain evidence="2">GVMAG-M-3300023179-132</strain>
    </source>
</reference>
<sequence length="303" mass="35412">MEHKKDKYEKKLKNGKSNPKFVDLLDEDKPIAGQKFACVSFVSPEKLLKQKDMFYFEEFLKQWDFNKSMEKYIQFLNFLSFKYNMQFDDLTNDFKEFVKEEREKLLEDSIVDQYKTFVDNHEEDLDKRFNVACEFQTHTRGVKIRGSYPSVEEAEMRAKLLREMDPSHDVFVGPVGMWMPWDPEAYKTGRVEYLEDELNQLMHEKNKNEKNAKQSFDQRIKDTKQKAIEENVKNAEKSGNVLTQTLDNDGNLVGVSSQENYFKEMDSVTSADIRSELFEGDNIVVGKTDNGLSKLISGPFASK</sequence>
<evidence type="ECO:0000313" key="2">
    <source>
        <dbReference type="EMBL" id="QHT23854.1"/>
    </source>
</evidence>
<feature type="coiled-coil region" evidence="1">
    <location>
        <begin position="191"/>
        <end position="226"/>
    </location>
</feature>